<name>A0A8S5MTH5_9CAUD</name>
<organism evidence="1">
    <name type="scientific">Myoviridae sp. ctino4</name>
    <dbReference type="NCBI Taxonomy" id="2826686"/>
    <lineage>
        <taxon>Viruses</taxon>
        <taxon>Duplodnaviria</taxon>
        <taxon>Heunggongvirae</taxon>
        <taxon>Uroviricota</taxon>
        <taxon>Caudoviricetes</taxon>
    </lineage>
</organism>
<dbReference type="EMBL" id="BK014985">
    <property type="protein sequence ID" value="DAD85622.1"/>
    <property type="molecule type" value="Genomic_DNA"/>
</dbReference>
<accession>A0A8S5MTH5</accession>
<protein>
    <submittedName>
        <fullName evidence="1">DNA-packaging protein</fullName>
    </submittedName>
</protein>
<evidence type="ECO:0000313" key="1">
    <source>
        <dbReference type="EMBL" id="DAD85622.1"/>
    </source>
</evidence>
<sequence>MKVKCIKRYSDICLKEIVEKGTVLEVTENRGAHLISEGVAEMVSEAKTAAKGKE</sequence>
<reference evidence="1" key="1">
    <citation type="journal article" date="2021" name="Proc. Natl. Acad. Sci. U.S.A.">
        <title>A Catalog of Tens of Thousands of Viruses from Human Metagenomes Reveals Hidden Associations with Chronic Diseases.</title>
        <authorList>
            <person name="Tisza M.J."/>
            <person name="Buck C.B."/>
        </authorList>
    </citation>
    <scope>NUCLEOTIDE SEQUENCE</scope>
    <source>
        <strain evidence="1">Ctino4</strain>
    </source>
</reference>
<proteinExistence type="predicted"/>